<evidence type="ECO:0008006" key="3">
    <source>
        <dbReference type="Google" id="ProtNLM"/>
    </source>
</evidence>
<feature type="non-terminal residue" evidence="1">
    <location>
        <position position="1"/>
    </location>
</feature>
<protein>
    <recommendedName>
        <fullName evidence="3">T9SS type A sorting domain-containing protein</fullName>
    </recommendedName>
</protein>
<evidence type="ECO:0000313" key="2">
    <source>
        <dbReference type="Proteomes" id="UP000696931"/>
    </source>
</evidence>
<organism evidence="1 2">
    <name type="scientific">Eiseniibacteriota bacterium</name>
    <dbReference type="NCBI Taxonomy" id="2212470"/>
    <lineage>
        <taxon>Bacteria</taxon>
        <taxon>Candidatus Eiseniibacteriota</taxon>
    </lineage>
</organism>
<sequence>HNTDLSSMYWLPMLGPSYLWRWSSARSFPALSHCSADHDPGDGHVYSGDSLGTINGFVEWDSLVVDEPGGWAVTLRPRDLVTTLGPMNAPDSFTVDVTPRRLQAFHAVPGQSFPWRVMRTSDDAIVQGGDVVADSLGRLTLEAVRVYRGGSLVSIGDLSVLDVPPPRAAAAARVALSLPRQPLRGAGEAFVSWPRAGEARVDLLDVTGRRVSTLFHGAAEEGRTRLAIPAHALHAGIYWLVASEGGESTTKRVVVLK</sequence>
<gene>
    <name evidence="1" type="ORF">HZA61_08005</name>
</gene>
<reference evidence="1" key="1">
    <citation type="submission" date="2020-07" db="EMBL/GenBank/DDBJ databases">
        <title>Huge and variable diversity of episymbiotic CPR bacteria and DPANN archaea in groundwater ecosystems.</title>
        <authorList>
            <person name="He C.Y."/>
            <person name="Keren R."/>
            <person name="Whittaker M."/>
            <person name="Farag I.F."/>
            <person name="Doudna J."/>
            <person name="Cate J.H.D."/>
            <person name="Banfield J.F."/>
        </authorList>
    </citation>
    <scope>NUCLEOTIDE SEQUENCE</scope>
    <source>
        <strain evidence="1">NC_groundwater_1813_Pr3_B-0.1um_71_17</strain>
    </source>
</reference>
<accession>A0A933SBR6</accession>
<proteinExistence type="predicted"/>
<dbReference type="Proteomes" id="UP000696931">
    <property type="component" value="Unassembled WGS sequence"/>
</dbReference>
<dbReference type="EMBL" id="JACRIW010000052">
    <property type="protein sequence ID" value="MBI5169414.1"/>
    <property type="molecule type" value="Genomic_DNA"/>
</dbReference>
<dbReference type="AlphaFoldDB" id="A0A933SBR6"/>
<comment type="caution">
    <text evidence="1">The sequence shown here is derived from an EMBL/GenBank/DDBJ whole genome shotgun (WGS) entry which is preliminary data.</text>
</comment>
<name>A0A933SBR6_UNCEI</name>
<evidence type="ECO:0000313" key="1">
    <source>
        <dbReference type="EMBL" id="MBI5169414.1"/>
    </source>
</evidence>